<gene>
    <name evidence="2" type="ORF">E2626_16265</name>
</gene>
<proteinExistence type="predicted"/>
<comment type="caution">
    <text evidence="2">The sequence shown here is derived from an EMBL/GenBank/DDBJ whole genome shotgun (WGS) entry which is preliminary data.</text>
</comment>
<reference evidence="2 3" key="1">
    <citation type="submission" date="2019-03" db="EMBL/GenBank/DDBJ databases">
        <authorList>
            <person name="Yang Y."/>
        </authorList>
    </citation>
    <scope>NUCLEOTIDE SEQUENCE [LARGE SCALE GENOMIC DNA]</scope>
    <source>
        <strain evidence="2 3">ASL-1</strain>
    </source>
</reference>
<sequence length="152" mass="17571">MYNGALAAAYAEEWWNRRNPAFPSFPVDCTNFVSQCLLAGGLVMRGYPDRYTGWWLREGQWSLSWAVAHSMRWFLEEAAERVAEASMLKIGDVICYDFEADGRIDHTAIVTFIEDGVPYVNAHTNDSRRRLWTYSDSAAYSPSIRYYFFHLS</sequence>
<dbReference type="AlphaFoldDB" id="A0A4Y8LB25"/>
<dbReference type="Pfam" id="PF12671">
    <property type="entry name" value="Amidase_6"/>
    <property type="match status" value="1"/>
</dbReference>
<feature type="domain" description="Putative amidase" evidence="1">
    <location>
        <begin position="2"/>
        <end position="148"/>
    </location>
</feature>
<evidence type="ECO:0000313" key="2">
    <source>
        <dbReference type="EMBL" id="TFD97706.1"/>
    </source>
</evidence>
<organism evidence="2 3">
    <name type="scientific">Jeotgalibacillus salarius</name>
    <dbReference type="NCBI Taxonomy" id="546023"/>
    <lineage>
        <taxon>Bacteria</taxon>
        <taxon>Bacillati</taxon>
        <taxon>Bacillota</taxon>
        <taxon>Bacilli</taxon>
        <taxon>Bacillales</taxon>
        <taxon>Caryophanaceae</taxon>
        <taxon>Jeotgalibacillus</taxon>
    </lineage>
</organism>
<keyword evidence="3" id="KW-1185">Reference proteome</keyword>
<dbReference type="OrthoDB" id="9812429at2"/>
<evidence type="ECO:0000313" key="3">
    <source>
        <dbReference type="Proteomes" id="UP000297776"/>
    </source>
</evidence>
<evidence type="ECO:0000259" key="1">
    <source>
        <dbReference type="Pfam" id="PF12671"/>
    </source>
</evidence>
<dbReference type="PANTHER" id="PTHR40032">
    <property type="entry name" value="EXPORTED PROTEIN-RELATED"/>
    <property type="match status" value="1"/>
</dbReference>
<protein>
    <submittedName>
        <fullName evidence="2">Amidase</fullName>
    </submittedName>
</protein>
<dbReference type="RefSeq" id="WP_134383109.1">
    <property type="nucleotide sequence ID" value="NZ_SORX01000016.1"/>
</dbReference>
<dbReference type="Proteomes" id="UP000297776">
    <property type="component" value="Unassembled WGS sequence"/>
</dbReference>
<dbReference type="PANTHER" id="PTHR40032:SF1">
    <property type="entry name" value="EXPORTED PROTEIN"/>
    <property type="match status" value="1"/>
</dbReference>
<dbReference type="EMBL" id="SORX01000016">
    <property type="protein sequence ID" value="TFD97706.1"/>
    <property type="molecule type" value="Genomic_DNA"/>
</dbReference>
<name>A0A4Y8LB25_9BACL</name>
<accession>A0A4Y8LB25</accession>
<dbReference type="InterPro" id="IPR024301">
    <property type="entry name" value="Amidase_6"/>
</dbReference>